<dbReference type="GO" id="GO:0045505">
    <property type="term" value="F:dynein intermediate chain binding"/>
    <property type="evidence" value="ECO:0007669"/>
    <property type="project" value="TreeGrafter"/>
</dbReference>
<dbReference type="InterPro" id="IPR001372">
    <property type="entry name" value="Dynein_light_chain_typ-1/2"/>
</dbReference>
<dbReference type="GO" id="GO:0005868">
    <property type="term" value="C:cytoplasmic dynein complex"/>
    <property type="evidence" value="ECO:0007669"/>
    <property type="project" value="TreeGrafter"/>
</dbReference>
<evidence type="ECO:0000313" key="1">
    <source>
        <dbReference type="EMBL" id="TKS01185.1"/>
    </source>
</evidence>
<gene>
    <name evidence="1" type="ORF">D5086_0000176680</name>
</gene>
<dbReference type="PANTHER" id="PTHR11886:SF56">
    <property type="entry name" value="OS02G0580400 PROTEIN"/>
    <property type="match status" value="1"/>
</dbReference>
<protein>
    <recommendedName>
        <fullName evidence="2">Dynein light chain</fullName>
    </recommendedName>
</protein>
<dbReference type="EMBL" id="RCHU01000575">
    <property type="protein sequence ID" value="TKS01185.1"/>
    <property type="molecule type" value="Genomic_DNA"/>
</dbReference>
<dbReference type="SMART" id="SM01375">
    <property type="entry name" value="Dynein_light"/>
    <property type="match status" value="1"/>
</dbReference>
<name>A0A4U5PZT8_POPAL</name>
<accession>A0A4U5PZT8</accession>
<dbReference type="Gene3D" id="3.30.740.10">
    <property type="entry name" value="Protein Inhibitor Of Neuronal Nitric Oxide Synthase"/>
    <property type="match status" value="1"/>
</dbReference>
<dbReference type="SUPFAM" id="SSF54648">
    <property type="entry name" value="DLC"/>
    <property type="match status" value="1"/>
</dbReference>
<dbReference type="Pfam" id="PF01221">
    <property type="entry name" value="Dynein_light"/>
    <property type="match status" value="1"/>
</dbReference>
<sequence>MERPQPETGGRRRMEKNKERVQFLPPGRMLSVPPMTRPPAAATNEVRLAAIAVELNIRLRSADMPGAMQEHAFRFSRALLDTNNLESKNPNPTHIAMSLKKEFDAMYGIAWHCIVGKSYGSFVTHSSGGFRLVILKAAQNHAGSNSASSYTDTFADYISSSSSNSSSVTAYWESWNSSLECVDLGSETVVDKEVVTWETKIKKGDVESYKEERQRTGAPSKIMACFNFLWLLFCA</sequence>
<reference evidence="1" key="1">
    <citation type="submission" date="2018-10" db="EMBL/GenBank/DDBJ databases">
        <title>Population genomic analysis revealed the cold adaptation of white poplar.</title>
        <authorList>
            <person name="Liu Y.-J."/>
        </authorList>
    </citation>
    <scope>NUCLEOTIDE SEQUENCE [LARGE SCALE GENOMIC DNA]</scope>
    <source>
        <strain evidence="1">PAL-ZL1</strain>
    </source>
</reference>
<dbReference type="STRING" id="43335.A0A4U5PZT8"/>
<proteinExistence type="predicted"/>
<comment type="caution">
    <text evidence="1">The sequence shown here is derived from an EMBL/GenBank/DDBJ whole genome shotgun (WGS) entry which is preliminary data.</text>
</comment>
<dbReference type="GO" id="GO:0007017">
    <property type="term" value="P:microtubule-based process"/>
    <property type="evidence" value="ECO:0007669"/>
    <property type="project" value="InterPro"/>
</dbReference>
<evidence type="ECO:0008006" key="2">
    <source>
        <dbReference type="Google" id="ProtNLM"/>
    </source>
</evidence>
<organism evidence="1">
    <name type="scientific">Populus alba</name>
    <name type="common">White poplar</name>
    <dbReference type="NCBI Taxonomy" id="43335"/>
    <lineage>
        <taxon>Eukaryota</taxon>
        <taxon>Viridiplantae</taxon>
        <taxon>Streptophyta</taxon>
        <taxon>Embryophyta</taxon>
        <taxon>Tracheophyta</taxon>
        <taxon>Spermatophyta</taxon>
        <taxon>Magnoliopsida</taxon>
        <taxon>eudicotyledons</taxon>
        <taxon>Gunneridae</taxon>
        <taxon>Pentapetalae</taxon>
        <taxon>rosids</taxon>
        <taxon>fabids</taxon>
        <taxon>Malpighiales</taxon>
        <taxon>Salicaceae</taxon>
        <taxon>Saliceae</taxon>
        <taxon>Populus</taxon>
    </lineage>
</organism>
<dbReference type="InterPro" id="IPR037177">
    <property type="entry name" value="DLC_sf"/>
</dbReference>
<dbReference type="PANTHER" id="PTHR11886">
    <property type="entry name" value="DYNEIN LIGHT CHAIN"/>
    <property type="match status" value="1"/>
</dbReference>
<dbReference type="AlphaFoldDB" id="A0A4U5PZT8"/>